<feature type="transmembrane region" description="Helical" evidence="6">
    <location>
        <begin position="29"/>
        <end position="50"/>
    </location>
</feature>
<dbReference type="Proteomes" id="UP001349994">
    <property type="component" value="Unassembled WGS sequence"/>
</dbReference>
<feature type="transmembrane region" description="Helical" evidence="6">
    <location>
        <begin position="56"/>
        <end position="76"/>
    </location>
</feature>
<dbReference type="EMBL" id="JAYMFF010000011">
    <property type="protein sequence ID" value="MEC4176167.1"/>
    <property type="molecule type" value="Genomic_DNA"/>
</dbReference>
<feature type="transmembrane region" description="Helical" evidence="6">
    <location>
        <begin position="245"/>
        <end position="266"/>
    </location>
</feature>
<comment type="caution">
    <text evidence="7">The sequence shown here is derived from an EMBL/GenBank/DDBJ whole genome shotgun (WGS) entry which is preliminary data.</text>
</comment>
<name>A0ABU6IIB7_9ACTN</name>
<accession>A0ABU6IIB7</accession>
<keyword evidence="5 6" id="KW-0472">Membrane</keyword>
<evidence type="ECO:0000256" key="2">
    <source>
        <dbReference type="ARBA" id="ARBA00022475"/>
    </source>
</evidence>
<dbReference type="PANTHER" id="PTHR42770">
    <property type="entry name" value="AMINO ACID TRANSPORTER-RELATED"/>
    <property type="match status" value="1"/>
</dbReference>
<evidence type="ECO:0000256" key="4">
    <source>
        <dbReference type="ARBA" id="ARBA00022989"/>
    </source>
</evidence>
<feature type="transmembrane region" description="Helical" evidence="6">
    <location>
        <begin position="487"/>
        <end position="506"/>
    </location>
</feature>
<dbReference type="RefSeq" id="WP_338210317.1">
    <property type="nucleotide sequence ID" value="NZ_JAYMFF010000011.1"/>
</dbReference>
<feature type="transmembrane region" description="Helical" evidence="6">
    <location>
        <begin position="139"/>
        <end position="159"/>
    </location>
</feature>
<evidence type="ECO:0000256" key="1">
    <source>
        <dbReference type="ARBA" id="ARBA00004651"/>
    </source>
</evidence>
<protein>
    <submittedName>
        <fullName evidence="7">Amino acid permease</fullName>
    </submittedName>
</protein>
<reference evidence="7 8" key="1">
    <citation type="submission" date="2024-01" db="EMBL/GenBank/DDBJ databases">
        <title>novel species in genus Adlercreutzia.</title>
        <authorList>
            <person name="Liu X."/>
        </authorList>
    </citation>
    <scope>NUCLEOTIDE SEQUENCE [LARGE SCALE GENOMIC DNA]</scope>
    <source>
        <strain evidence="7 8">R7</strain>
    </source>
</reference>
<feature type="transmembrane region" description="Helical" evidence="6">
    <location>
        <begin position="286"/>
        <end position="305"/>
    </location>
</feature>
<comment type="subcellular location">
    <subcellularLocation>
        <location evidence="1">Cell membrane</location>
        <topology evidence="1">Multi-pass membrane protein</topology>
    </subcellularLocation>
</comment>
<dbReference type="InterPro" id="IPR002293">
    <property type="entry name" value="AA/rel_permease1"/>
</dbReference>
<sequence>MSAPYENPEGLDPATAQPTLRRQFGLREAVTITVGTVIGVGLFTTGGNIVGLMGPAVIVATLVAMLVSIYPALLYAEMGAALPYAGGTYQYAGLGLGRPLGMLAGWNFIISLVAVTGGEALAFAYYFKTIFLAFGIELPIPDVALACLALLLFIVTNVAGVKTTGRLQNGFMFFFWSVAAIWFITMIPNVSLPTFVTAPTFLGSMDAFGFIAAVAMIWWCFAGFETCCGMGEEIRYPSINIPRALKLAPFIIFAVNGAFQWFLVGITPVDAIPGLADAAAPYADAMISAGILGFPLALLALGVAFGGDFSTLNASIAVPPRYLFTMARDGAMPRVFAKVHPRFRTPYVAIIALGALSILLVATSTLDFIASLSLFADLFYYIIGIAAALGLRRRMPDLARPFRVPGVAVGAPVSIVIYAIMMSQLGTEPLVVGALWCALGLAVFYICQARYGKPAPVSVAEALPGADELPDAAEAARMDREYRIWKIVVAAACAVVALLYAVPMLIG</sequence>
<organism evidence="7 8">
    <name type="scientific">Adlercreutzia wanghongyangiae</name>
    <dbReference type="NCBI Taxonomy" id="3111451"/>
    <lineage>
        <taxon>Bacteria</taxon>
        <taxon>Bacillati</taxon>
        <taxon>Actinomycetota</taxon>
        <taxon>Coriobacteriia</taxon>
        <taxon>Eggerthellales</taxon>
        <taxon>Eggerthellaceae</taxon>
        <taxon>Adlercreutzia</taxon>
    </lineage>
</organism>
<dbReference type="Pfam" id="PF13520">
    <property type="entry name" value="AA_permease_2"/>
    <property type="match status" value="1"/>
</dbReference>
<dbReference type="Gene3D" id="1.20.1740.10">
    <property type="entry name" value="Amino acid/polyamine transporter I"/>
    <property type="match status" value="1"/>
</dbReference>
<proteinExistence type="predicted"/>
<evidence type="ECO:0000313" key="7">
    <source>
        <dbReference type="EMBL" id="MEC4176167.1"/>
    </source>
</evidence>
<dbReference type="InterPro" id="IPR050367">
    <property type="entry name" value="APC_superfamily"/>
</dbReference>
<keyword evidence="2" id="KW-1003">Cell membrane</keyword>
<keyword evidence="3 6" id="KW-0812">Transmembrane</keyword>
<feature type="transmembrane region" description="Helical" evidence="6">
    <location>
        <begin position="402"/>
        <end position="423"/>
    </location>
</feature>
<keyword evidence="8" id="KW-1185">Reference proteome</keyword>
<evidence type="ECO:0000256" key="3">
    <source>
        <dbReference type="ARBA" id="ARBA00022692"/>
    </source>
</evidence>
<feature type="transmembrane region" description="Helical" evidence="6">
    <location>
        <begin position="429"/>
        <end position="447"/>
    </location>
</feature>
<feature type="transmembrane region" description="Helical" evidence="6">
    <location>
        <begin position="171"/>
        <end position="187"/>
    </location>
</feature>
<evidence type="ECO:0000256" key="5">
    <source>
        <dbReference type="ARBA" id="ARBA00023136"/>
    </source>
</evidence>
<evidence type="ECO:0000256" key="6">
    <source>
        <dbReference type="SAM" id="Phobius"/>
    </source>
</evidence>
<dbReference type="PANTHER" id="PTHR42770:SF7">
    <property type="entry name" value="MEMBRANE PROTEIN"/>
    <property type="match status" value="1"/>
</dbReference>
<feature type="transmembrane region" description="Helical" evidence="6">
    <location>
        <begin position="368"/>
        <end position="390"/>
    </location>
</feature>
<keyword evidence="4 6" id="KW-1133">Transmembrane helix</keyword>
<gene>
    <name evidence="7" type="ORF">VIN30_06875</name>
</gene>
<feature type="transmembrane region" description="Helical" evidence="6">
    <location>
        <begin position="343"/>
        <end position="362"/>
    </location>
</feature>
<feature type="transmembrane region" description="Helical" evidence="6">
    <location>
        <begin position="106"/>
        <end position="127"/>
    </location>
</feature>
<dbReference type="PIRSF" id="PIRSF006060">
    <property type="entry name" value="AA_transporter"/>
    <property type="match status" value="1"/>
</dbReference>
<feature type="transmembrane region" description="Helical" evidence="6">
    <location>
        <begin position="207"/>
        <end position="224"/>
    </location>
</feature>
<evidence type="ECO:0000313" key="8">
    <source>
        <dbReference type="Proteomes" id="UP001349994"/>
    </source>
</evidence>